<evidence type="ECO:0000256" key="1">
    <source>
        <dbReference type="ARBA" id="ARBA00004141"/>
    </source>
</evidence>
<feature type="domain" description="PLAT" evidence="13">
    <location>
        <begin position="1590"/>
        <end position="1707"/>
    </location>
</feature>
<keyword evidence="15" id="KW-1185">Reference proteome</keyword>
<reference evidence="16" key="1">
    <citation type="submission" date="2025-08" db="UniProtKB">
        <authorList>
            <consortium name="RefSeq"/>
        </authorList>
    </citation>
    <scope>IDENTIFICATION</scope>
    <source>
        <tissue evidence="16">Liver</tissue>
    </source>
</reference>
<keyword evidence="5 11" id="KW-1133">Transmembrane helix</keyword>
<dbReference type="InterPro" id="IPR013122">
    <property type="entry name" value="PKD1_2_channel"/>
</dbReference>
<evidence type="ECO:0000256" key="4">
    <source>
        <dbReference type="ARBA" id="ARBA00022729"/>
    </source>
</evidence>
<evidence type="ECO:0000256" key="3">
    <source>
        <dbReference type="ARBA" id="ARBA00022692"/>
    </source>
</evidence>
<feature type="transmembrane region" description="Helical" evidence="11">
    <location>
        <begin position="2026"/>
        <end position="2049"/>
    </location>
</feature>
<dbReference type="Pfam" id="PF02010">
    <property type="entry name" value="REJ"/>
    <property type="match status" value="1"/>
</dbReference>
<dbReference type="Gene3D" id="2.60.60.20">
    <property type="entry name" value="PLAT/LH2 domain"/>
    <property type="match status" value="1"/>
</dbReference>
<evidence type="ECO:0000256" key="2">
    <source>
        <dbReference type="ARBA" id="ARBA00007200"/>
    </source>
</evidence>
<feature type="transmembrane region" description="Helical" evidence="11">
    <location>
        <begin position="2326"/>
        <end position="2352"/>
    </location>
</feature>
<dbReference type="InterPro" id="IPR001024">
    <property type="entry name" value="PLAT/LH2_dom"/>
</dbReference>
<dbReference type="GO" id="GO:0005262">
    <property type="term" value="F:calcium channel activity"/>
    <property type="evidence" value="ECO:0007669"/>
    <property type="project" value="TreeGrafter"/>
</dbReference>
<dbReference type="PRINTS" id="PR01433">
    <property type="entry name" value="POLYCYSTIN2"/>
</dbReference>
<dbReference type="InterPro" id="IPR046791">
    <property type="entry name" value="Polycystin_dom"/>
</dbReference>
<evidence type="ECO:0000256" key="10">
    <source>
        <dbReference type="SAM" id="MobiDB-lite"/>
    </source>
</evidence>
<dbReference type="PROSITE" id="PS50095">
    <property type="entry name" value="PLAT"/>
    <property type="match status" value="1"/>
</dbReference>
<dbReference type="GO" id="GO:0016020">
    <property type="term" value="C:membrane"/>
    <property type="evidence" value="ECO:0007669"/>
    <property type="project" value="UniProtKB-SubCell"/>
</dbReference>
<dbReference type="GO" id="GO:0005509">
    <property type="term" value="F:calcium ion binding"/>
    <property type="evidence" value="ECO:0007669"/>
    <property type="project" value="InterPro"/>
</dbReference>
<feature type="domain" description="REJ" evidence="14">
    <location>
        <begin position="583"/>
        <end position="1282"/>
    </location>
</feature>
<dbReference type="OMA" id="DWASKTT"/>
<feature type="transmembrane region" description="Helical" evidence="11">
    <location>
        <begin position="2372"/>
        <end position="2390"/>
    </location>
</feature>
<feature type="signal peptide" evidence="12">
    <location>
        <begin position="1"/>
        <end position="20"/>
    </location>
</feature>
<dbReference type="SMART" id="SM00308">
    <property type="entry name" value="LH2"/>
    <property type="match status" value="1"/>
</dbReference>
<dbReference type="GO" id="GO:0050982">
    <property type="term" value="P:detection of mechanical stimulus"/>
    <property type="evidence" value="ECO:0007669"/>
    <property type="project" value="TreeGrafter"/>
</dbReference>
<evidence type="ECO:0000259" key="14">
    <source>
        <dbReference type="PROSITE" id="PS51111"/>
    </source>
</evidence>
<evidence type="ECO:0000256" key="7">
    <source>
        <dbReference type="ARBA" id="ARBA00023180"/>
    </source>
</evidence>
<keyword evidence="3 11" id="KW-0812">Transmembrane</keyword>
<feature type="region of interest" description="Disordered" evidence="10">
    <location>
        <begin position="1820"/>
        <end position="1866"/>
    </location>
</feature>
<protein>
    <submittedName>
        <fullName evidence="16">Polycystic kidney disease and receptor for egg jelly-related protein-like</fullName>
    </submittedName>
</protein>
<dbReference type="InterPro" id="IPR036392">
    <property type="entry name" value="PLAT/LH2_dom_sf"/>
</dbReference>
<feature type="transmembrane region" description="Helical" evidence="11">
    <location>
        <begin position="1753"/>
        <end position="1771"/>
    </location>
</feature>
<dbReference type="InterPro" id="IPR051223">
    <property type="entry name" value="Polycystin"/>
</dbReference>
<dbReference type="InterPro" id="IPR014010">
    <property type="entry name" value="REJ_dom"/>
</dbReference>
<name>A0A9F5N3H1_PYTBI</name>
<feature type="transmembrane region" description="Helical" evidence="11">
    <location>
        <begin position="2411"/>
        <end position="2434"/>
    </location>
</feature>
<comment type="subcellular location">
    <subcellularLocation>
        <location evidence="1">Membrane</location>
        <topology evidence="1">Multi-pass membrane protein</topology>
    </subcellularLocation>
</comment>
<dbReference type="PANTHER" id="PTHR10877">
    <property type="entry name" value="POLYCYSTIN FAMILY MEMBER"/>
    <property type="match status" value="1"/>
</dbReference>
<feature type="chain" id="PRO_5039891732" evidence="12">
    <location>
        <begin position="21"/>
        <end position="2574"/>
    </location>
</feature>
<dbReference type="RefSeq" id="XP_025029707.1">
    <property type="nucleotide sequence ID" value="XM_025173939.1"/>
</dbReference>
<dbReference type="InterPro" id="IPR003915">
    <property type="entry name" value="PKD_2"/>
</dbReference>
<evidence type="ECO:0000313" key="16">
    <source>
        <dbReference type="RefSeq" id="XP_025029707.1"/>
    </source>
</evidence>
<dbReference type="OrthoDB" id="2121937at2759"/>
<comment type="similarity">
    <text evidence="2">Belongs to the polycystin family.</text>
</comment>
<keyword evidence="6 11" id="KW-0472">Membrane</keyword>
<dbReference type="FunFam" id="2.60.60.20:FF:000016">
    <property type="entry name" value="Polycystin family receptor for egg jelly"/>
    <property type="match status" value="1"/>
</dbReference>
<dbReference type="SUPFAM" id="SSF49723">
    <property type="entry name" value="Lipase/lipooxygenase domain (PLAT/LH2 domain)"/>
    <property type="match status" value="1"/>
</dbReference>
<feature type="disulfide bond" evidence="8">
    <location>
        <begin position="2126"/>
        <end position="2143"/>
    </location>
</feature>
<evidence type="ECO:0000313" key="15">
    <source>
        <dbReference type="Proteomes" id="UP000695026"/>
    </source>
</evidence>
<dbReference type="PROSITE" id="PS51111">
    <property type="entry name" value="REJ"/>
    <property type="match status" value="1"/>
</dbReference>
<feature type="transmembrane region" description="Helical" evidence="11">
    <location>
        <begin position="1545"/>
        <end position="1566"/>
    </location>
</feature>
<evidence type="ECO:0000256" key="9">
    <source>
        <dbReference type="PROSITE-ProRule" id="PRU00152"/>
    </source>
</evidence>
<accession>A0A9F5N3H1</accession>
<organism evidence="15 16">
    <name type="scientific">Python bivittatus</name>
    <name type="common">Burmese python</name>
    <name type="synonym">Python molurus bivittatus</name>
    <dbReference type="NCBI Taxonomy" id="176946"/>
    <lineage>
        <taxon>Eukaryota</taxon>
        <taxon>Metazoa</taxon>
        <taxon>Chordata</taxon>
        <taxon>Craniata</taxon>
        <taxon>Vertebrata</taxon>
        <taxon>Euteleostomi</taxon>
        <taxon>Lepidosauria</taxon>
        <taxon>Squamata</taxon>
        <taxon>Bifurcata</taxon>
        <taxon>Unidentata</taxon>
        <taxon>Episquamata</taxon>
        <taxon>Toxicofera</taxon>
        <taxon>Serpentes</taxon>
        <taxon>Henophidia</taxon>
        <taxon>Pythonidae</taxon>
        <taxon>Python</taxon>
    </lineage>
</organism>
<feature type="transmembrane region" description="Helical" evidence="11">
    <location>
        <begin position="2468"/>
        <end position="2490"/>
    </location>
</feature>
<evidence type="ECO:0000256" key="6">
    <source>
        <dbReference type="ARBA" id="ARBA00023136"/>
    </source>
</evidence>
<feature type="transmembrane region" description="Helical" evidence="11">
    <location>
        <begin position="2288"/>
        <end position="2306"/>
    </location>
</feature>
<feature type="transmembrane region" description="Helical" evidence="11">
    <location>
        <begin position="1791"/>
        <end position="1813"/>
    </location>
</feature>
<proteinExistence type="inferred from homology"/>
<sequence>MHCTELLIFLLGCACQCAKTALHALWPPPLQVICSNPQHHVYQKQDTELRLSCFWDGQVDLKYSRMPVWASEVEGEEADPQPPPRCQWYQDALLVMQTQRWSGQLVLSKGLDGGRPDPSRAFTRIVMQCVSVLCREPPCTHRNFSIDVSRQDVRLFLLSPQNLPIWEWQPVTLGWCARLKSSLWSYRFKSEGGSPADVLIPSNQHSEPFASTTGLHAPLHHACEVYYYYHTTVRYPQRGFYTVSLHLENGPPLSLSLAAFHVRPALLHVFSTSSTLLSRTQRSLALSWRLQPLSSTIAAYTLEDLQGLEEWSLSYQYNPFALQSNFCAPPISRTSGKKVISRIYFRTNKTFSEELRGHLDFSNDTLIFQASSAARVSIRLNPQKTKVGTYIFNQHLGLLYSTLEDSGSSGTSGTSSLHHLFFQQVALSSLIAIEFVKIQWFRFTVHLYLNQKEILFKSLGEKEIEVHVFSGHSPDKNFVYIVWFIPVPHPRLQCDWAFSLQLFHSGKELLLWHKTYTYRDRVKNASRFLPPSALSFRPTQYAGFVAEVNCRQNGLVRAVLKATIGTYASRVMEPAVACQKSYCYKLTVAIHKPNPLDPVLRYRREKAIALQATAKAKCRTRPQLGLLWKIYNLSTAWSVPDWPNPLTLPEGLNTGGTVLHIPGNVLTYGFHHVNVSMSVHLPAENITFIESSSVFLQILESGLMAVIAGGLFQTVGVSDRWSLDGSPSSDPDSIKPLEGILFHWFCSKRESDYSAMELGPGQKCHPGQLDMHWTHSKEPVQVVEPKTLQENTMYYFKLVITKQTRSAHTFQAVRVLPGSAPVLSIVCFENCEKAIQTTERLILYGKCLNCEKARLVYFWTLLLADSKEVSFDWASKTTTGRASPYLHVNSLAFRYGQFYTLKLKVSKGGVPLAVSSYSFYVHVPPRVGKCFIEPREGIALMTKFILQCTGFDDKKGPLTYKVIARADLAEIANISSVQNNTFGTIIYLGHQQKTPPSFLPSGIPSEKYALDIFVQVYDTEEAFSQVGLQATVHESRSSKPTDVVLDELYRLIRQLSSPPSVFLETKDYFHAGFILYMVASELNHIEALPGFYHSKTELREMLLNKSSQIPTTETGVLNQIISSICQITQDPNEISRESQLIAVRTLKKVSKALKRHRDTDLGSEEVEVLANGVFTGLSNVLRAALLNHRNVRVNVVKEIISVSELLAEIVLQGRVPGEHGIFMEAKGWSIHLWKDENGEVSRTLAKRRPCENCFYPRVKLDSQRELPANALISIAHYVFEENPFPWLAKAADTHTVVMGFKVVGAKANGDVIGVTPRVAEVIMDRLDKDPNTFNLTMGLDKKRAATVGGFSMEVNRNSPDIYIQILCNRNITFNVSVYLGLNVSSPPVVSYTAFPDKPPVLQKRETSLDCAIKAPYILCLPRALLWSGLQAKAADKWNVSVVLRSLPLVRRQNTKMVRIVAFTAHCQDLGNLPNLEASGETCHLGPQTRLSKLHCVCGTNTKMARSQLQKPSKPEVRFVAGTFVIYPNPLDIKKVLSASFDTNPVTILTVFFIFAGYCFCASWAIIRDKEDMRKKNKIFVLADNDPYHRMHYLVTIYTGSRLGSGTTADVFLELIGKDGYSDVHCMKHPKFPTHYRAAVVTFLLATRYDIGDIDYIHIWHNNVGSSPNWYLSRVKVFNVETQGSWLFICRNWLGLGKADGKIERFVSFSTPKSRLEKMDYFLISLARDLEDSHLWLSIFSQVATGSFTRVQRVSCCLAIMLSTLLLNIMFFSGQEEEDVISLKLRIMRSMYIGFFSALCCVPLQLTITVLFRYSQEKPSEDKDDIVPEYTPSSSETDEEADDSSSSSESTDEEEEPKATASAANVAEKEPTSISARKRFIMLIKLFTRKPQFAWWWRYVAWVLIFLMSFISALFIILYGLTYGYSTSTEWFIASITSFFESVFLLQTLKMVVISGVSTISLKHCKNLSWVTTEQYQKMKLVRVNIDVKDVRKFHHELIRIKQTKEYEPLEEDEVVILRKKVRAQHLAFVFIKDIICHLIFASCILIVAYSTDPTVSFYHNKVLYDKFSLGLSKVTELRDIYIWMKDTFVPLIHNDYQPTYLSDSWSKILGLPRMRQVRGQHFTKPCFPPNHFANNYLIGKKPCHYDFAHDPEDQRHYLGSWAKPTNTSTSKHTADFQGFTYQSDIDQWEYKSYGMVNSYGPGGYSFYFFPGEQRPNTTIRLEELQRNKWLDERTWALIFELTTFSPDVDLYCSITVIFEYIDLGIISSTSSIHSYKLSKFQYETTSRMVVYGIIVYILVFYLADEFHMLRQERIGYLQTATNLNNFAIKTICMFFILLIALKFKLAFTLLEFYLLHPEEFVPFQVVSQIDQVYRMVAGILAFLLVLKPYRYFRFLYNVRLAEQTMSKAFPVFLHLTVLAILLFCTYVSFGYLIFGQHEWSFNTWFRSLQTVVSYCFSGFKQMDVASRWWLTVFFRASFLFTMMFIFINLWRSLLISTYSSVKQTVYEQHSDEAEAINFLYLKMKTVWCKLTHQSAPASDQANVTIFGKPVRRGSQLQGLKCRRINGKKMVYLSV</sequence>
<dbReference type="InterPro" id="IPR002859">
    <property type="entry name" value="PKD/REJ-like"/>
</dbReference>
<dbReference type="Pfam" id="PF01477">
    <property type="entry name" value="PLAT"/>
    <property type="match status" value="1"/>
</dbReference>
<evidence type="ECO:0000256" key="5">
    <source>
        <dbReference type="ARBA" id="ARBA00022989"/>
    </source>
</evidence>
<keyword evidence="4 12" id="KW-0732">Signal</keyword>
<evidence type="ECO:0000259" key="13">
    <source>
        <dbReference type="PROSITE" id="PS50095"/>
    </source>
</evidence>
<dbReference type="Pfam" id="PF08016">
    <property type="entry name" value="PKD_channel"/>
    <property type="match status" value="1"/>
</dbReference>
<evidence type="ECO:0000256" key="12">
    <source>
        <dbReference type="SAM" id="SignalP"/>
    </source>
</evidence>
<evidence type="ECO:0000256" key="8">
    <source>
        <dbReference type="PIRSR" id="PIRSR603915-2"/>
    </source>
</evidence>
<dbReference type="Proteomes" id="UP000695026">
    <property type="component" value="Unplaced"/>
</dbReference>
<dbReference type="GeneID" id="112542068"/>
<dbReference type="Pfam" id="PF20519">
    <property type="entry name" value="Polycystin_dom"/>
    <property type="match status" value="1"/>
</dbReference>
<feature type="transmembrane region" description="Helical" evidence="11">
    <location>
        <begin position="1898"/>
        <end position="1918"/>
    </location>
</feature>
<dbReference type="KEGG" id="pbi:112542068"/>
<comment type="caution">
    <text evidence="9">Lacks conserved residue(s) required for the propagation of feature annotation.</text>
</comment>
<dbReference type="PANTHER" id="PTHR10877:SF185">
    <property type="entry name" value="POLYCYSTIN FAMILY RECEPTOR FOR EGG JELLY"/>
    <property type="match status" value="1"/>
</dbReference>
<feature type="transmembrane region" description="Helical" evidence="11">
    <location>
        <begin position="1930"/>
        <end position="1952"/>
    </location>
</feature>
<keyword evidence="7" id="KW-0325">Glycoprotein</keyword>
<gene>
    <name evidence="16" type="primary">LOC112542068</name>
</gene>
<evidence type="ECO:0000256" key="11">
    <source>
        <dbReference type="SAM" id="Phobius"/>
    </source>
</evidence>